<protein>
    <submittedName>
        <fullName evidence="1">PF08973 domain protein</fullName>
    </submittedName>
</protein>
<dbReference type="InterPro" id="IPR016193">
    <property type="entry name" value="Cytidine_deaminase-like"/>
</dbReference>
<keyword evidence="2" id="KW-1185">Reference proteome</keyword>
<accession>U2M7R7</accession>
<sequence>MDELKDKLHSEQCSLVVLHEGNIRTFDGRGVRTLYDLMTNEPEVLLDAKLADKAVGRTAARMMAEGGVCEVYADIISEQALSALEDAGIRVTYGNKVSHQDFLNIWKKLGEITD</sequence>
<dbReference type="PATRIC" id="fig|1081904.3.peg.2305"/>
<evidence type="ECO:0000313" key="1">
    <source>
        <dbReference type="EMBL" id="ERJ97784.1"/>
    </source>
</evidence>
<dbReference type="EMBL" id="AWET01000051">
    <property type="protein sequence ID" value="ERJ97784.1"/>
    <property type="molecule type" value="Genomic_DNA"/>
</dbReference>
<evidence type="ECO:0000313" key="2">
    <source>
        <dbReference type="Proteomes" id="UP000016600"/>
    </source>
</evidence>
<dbReference type="AlphaFoldDB" id="U2M7R7"/>
<dbReference type="SUPFAM" id="SSF53927">
    <property type="entry name" value="Cytidine deaminase-like"/>
    <property type="match status" value="1"/>
</dbReference>
<dbReference type="InterPro" id="IPR037081">
    <property type="entry name" value="Hyp_TM1506"/>
</dbReference>
<name>U2M7R7_9BACT</name>
<reference evidence="1 2" key="1">
    <citation type="submission" date="2013-08" db="EMBL/GenBank/DDBJ databases">
        <authorList>
            <person name="Durkin A.S."/>
            <person name="Haft D.R."/>
            <person name="McCorrison J."/>
            <person name="Torralba M."/>
            <person name="Gillis M."/>
            <person name="Haft D.H."/>
            <person name="Methe B."/>
            <person name="Sutton G."/>
            <person name="Nelson K.E."/>
        </authorList>
    </citation>
    <scope>NUCLEOTIDE SEQUENCE [LARGE SCALE GENOMIC DNA]</scope>
    <source>
        <strain evidence="1 2">F0068</strain>
    </source>
</reference>
<gene>
    <name evidence="1" type="ORF">HMPREF1218_0810</name>
</gene>
<dbReference type="Proteomes" id="UP000016600">
    <property type="component" value="Unassembled WGS sequence"/>
</dbReference>
<dbReference type="GO" id="GO:0003824">
    <property type="term" value="F:catalytic activity"/>
    <property type="evidence" value="ECO:0007669"/>
    <property type="project" value="InterPro"/>
</dbReference>
<comment type="caution">
    <text evidence="1">The sequence shown here is derived from an EMBL/GenBank/DDBJ whole genome shotgun (WGS) entry which is preliminary data.</text>
</comment>
<dbReference type="Gene3D" id="3.40.140.30">
    <property type="entry name" value="Hypothetical protein TM1506"/>
    <property type="match status" value="1"/>
</dbReference>
<dbReference type="InterPro" id="IPR015067">
    <property type="entry name" value="DUF1893_TM1506-like"/>
</dbReference>
<organism evidence="1 2">
    <name type="scientific">Hoylesella pleuritidis F0068</name>
    <dbReference type="NCBI Taxonomy" id="1081904"/>
    <lineage>
        <taxon>Bacteria</taxon>
        <taxon>Pseudomonadati</taxon>
        <taxon>Bacteroidota</taxon>
        <taxon>Bacteroidia</taxon>
        <taxon>Bacteroidales</taxon>
        <taxon>Prevotellaceae</taxon>
        <taxon>Hoylesella</taxon>
    </lineage>
</organism>
<dbReference type="Pfam" id="PF08973">
    <property type="entry name" value="TM1506"/>
    <property type="match status" value="1"/>
</dbReference>
<proteinExistence type="predicted"/>